<reference evidence="5" key="2">
    <citation type="submission" date="2025-08" db="UniProtKB">
        <authorList>
            <consortium name="RefSeq"/>
        </authorList>
    </citation>
    <scope>IDENTIFICATION</scope>
    <source>
        <tissue evidence="5">Leaf</tissue>
    </source>
</reference>
<feature type="domain" description="CCHC-type" evidence="3">
    <location>
        <begin position="280"/>
        <end position="293"/>
    </location>
</feature>
<dbReference type="PROSITE" id="PS50158">
    <property type="entry name" value="ZF_CCHC"/>
    <property type="match status" value="1"/>
</dbReference>
<feature type="compositionally biased region" description="Low complexity" evidence="2">
    <location>
        <begin position="564"/>
        <end position="583"/>
    </location>
</feature>
<dbReference type="GeneID" id="104759557"/>
<keyword evidence="1" id="KW-0479">Metal-binding</keyword>
<organism evidence="4 5">
    <name type="scientific">Camelina sativa</name>
    <name type="common">False flax</name>
    <name type="synonym">Myagrum sativum</name>
    <dbReference type="NCBI Taxonomy" id="90675"/>
    <lineage>
        <taxon>Eukaryota</taxon>
        <taxon>Viridiplantae</taxon>
        <taxon>Streptophyta</taxon>
        <taxon>Embryophyta</taxon>
        <taxon>Tracheophyta</taxon>
        <taxon>Spermatophyta</taxon>
        <taxon>Magnoliopsida</taxon>
        <taxon>eudicotyledons</taxon>
        <taxon>Gunneridae</taxon>
        <taxon>Pentapetalae</taxon>
        <taxon>rosids</taxon>
        <taxon>malvids</taxon>
        <taxon>Brassicales</taxon>
        <taxon>Brassicaceae</taxon>
        <taxon>Camelineae</taxon>
        <taxon>Camelina</taxon>
    </lineage>
</organism>
<accession>A0ABM0X4Y8</accession>
<evidence type="ECO:0000256" key="1">
    <source>
        <dbReference type="PROSITE-ProRule" id="PRU00047"/>
    </source>
</evidence>
<reference evidence="4" key="1">
    <citation type="journal article" date="2014" name="Nat. Commun.">
        <title>The emerging biofuel crop Camelina sativa retains a highly undifferentiated hexaploid genome structure.</title>
        <authorList>
            <person name="Kagale S."/>
            <person name="Koh C."/>
            <person name="Nixon J."/>
            <person name="Bollina V."/>
            <person name="Clarke W.E."/>
            <person name="Tuteja R."/>
            <person name="Spillane C."/>
            <person name="Robinson S.J."/>
            <person name="Links M.G."/>
            <person name="Clarke C."/>
            <person name="Higgins E.E."/>
            <person name="Huebert T."/>
            <person name="Sharpe A.G."/>
            <person name="Parkin I.A."/>
        </authorList>
    </citation>
    <scope>NUCLEOTIDE SEQUENCE [LARGE SCALE GENOMIC DNA]</scope>
    <source>
        <strain evidence="4">cv. DH55</strain>
    </source>
</reference>
<dbReference type="PANTHER" id="PTHR37610">
    <property type="entry name" value="CCHC-TYPE DOMAIN-CONTAINING PROTEIN"/>
    <property type="match status" value="1"/>
</dbReference>
<gene>
    <name evidence="5" type="primary">LOC104759557</name>
</gene>
<keyword evidence="1" id="KW-0863">Zinc-finger</keyword>
<dbReference type="InterPro" id="IPR029472">
    <property type="entry name" value="Copia-like_N"/>
</dbReference>
<evidence type="ECO:0000259" key="3">
    <source>
        <dbReference type="PROSITE" id="PS50158"/>
    </source>
</evidence>
<sequence>MNVELGNMERSNTFDVVSLPPKNMVQFHAGMSIVSDRLSSGADFYSWRRSVQVALNFRNKLGFIDGTLKKPADDHRDFGTWSRCNDIVSTWIINSVDKKIGASLLFIPTAEGIWKNLMSRFKQDDAPHIFEIEQKLNSIQQGSLDVNSYYTLLVTLWEEYKNYAELPVCTCGKCECNAAALWEKLQERSQVTKFLMGLNESYASTRRHILMLKPIPSIEEAFNMVTSDKRQRSIKPKPDTMIFQTSAPTQDNVVYLAPFDNVAFAAIQNTYHPRGSRPLCTHCGQTGHVVQKCFKLHGYPPGYIPGFKSTFANYQAANQQRASAPGNQFRGHSPNPRPPVHTVANVVTKTSSHLQSAPAAASNLDVSTLTGDQIQTLIQQLNAQVKPLDGPVSSSQVSSIKEHGAMAIQSSSGNPLTFPTRFSSSSLRFENNCLTFQHQCLSSLSKHIPHGSWIIDTGATSHVCSDLTFFSETVTISSVTVSLPNEAKESIQDLMIGKDYLLHNLYVLHLDSSPAIIPELLAFASPAHFTGSLEVDGHLWHQRLGHPSPDKLKLLTDYFHNPSSHTSSSLHTSSSATSRASTSQNPTGDSSDDETVTPGTTIVSPLNVRPRRSSKAPGYLSDYHCSLAQISSSSSSLAPLSTKTLTTPYPLSSYLTYSNLKPS</sequence>
<name>A0ABM0X4Y8_CAMSA</name>
<evidence type="ECO:0000313" key="4">
    <source>
        <dbReference type="Proteomes" id="UP000694864"/>
    </source>
</evidence>
<protein>
    <submittedName>
        <fullName evidence="5">Uncharacterized protein LOC104759557</fullName>
    </submittedName>
</protein>
<dbReference type="Pfam" id="PF14244">
    <property type="entry name" value="Retrotran_gag_3"/>
    <property type="match status" value="1"/>
</dbReference>
<evidence type="ECO:0000256" key="2">
    <source>
        <dbReference type="SAM" id="MobiDB-lite"/>
    </source>
</evidence>
<evidence type="ECO:0000313" key="5">
    <source>
        <dbReference type="RefSeq" id="XP_010480766.1"/>
    </source>
</evidence>
<dbReference type="RefSeq" id="XP_010480766.1">
    <property type="nucleotide sequence ID" value="XM_010482464.1"/>
</dbReference>
<dbReference type="InterPro" id="IPR001878">
    <property type="entry name" value="Znf_CCHC"/>
</dbReference>
<keyword evidence="1" id="KW-0862">Zinc</keyword>
<dbReference type="Proteomes" id="UP000694864">
    <property type="component" value="Chromosome 17"/>
</dbReference>
<keyword evidence="4" id="KW-1185">Reference proteome</keyword>
<feature type="region of interest" description="Disordered" evidence="2">
    <location>
        <begin position="564"/>
        <end position="615"/>
    </location>
</feature>
<dbReference type="PANTHER" id="PTHR37610:SF81">
    <property type="entry name" value="RETROTRANSPOSON COPIA-LIKE N-TERMINAL DOMAIN-CONTAINING PROTEIN"/>
    <property type="match status" value="1"/>
</dbReference>
<proteinExistence type="predicted"/>